<evidence type="ECO:0000313" key="1">
    <source>
        <dbReference type="EMBL" id="KAI6088594.1"/>
    </source>
</evidence>
<dbReference type="Proteomes" id="UP001497680">
    <property type="component" value="Unassembled WGS sequence"/>
</dbReference>
<reference evidence="1 2" key="1">
    <citation type="journal article" date="2022" name="New Phytol.">
        <title>Ecological generalism drives hyperdiversity of secondary metabolite gene clusters in xylarialean endophytes.</title>
        <authorList>
            <person name="Franco M.E.E."/>
            <person name="Wisecaver J.H."/>
            <person name="Arnold A.E."/>
            <person name="Ju Y.M."/>
            <person name="Slot J.C."/>
            <person name="Ahrendt S."/>
            <person name="Moore L.P."/>
            <person name="Eastman K.E."/>
            <person name="Scott K."/>
            <person name="Konkel Z."/>
            <person name="Mondo S.J."/>
            <person name="Kuo A."/>
            <person name="Hayes R.D."/>
            <person name="Haridas S."/>
            <person name="Andreopoulos B."/>
            <person name="Riley R."/>
            <person name="LaButti K."/>
            <person name="Pangilinan J."/>
            <person name="Lipzen A."/>
            <person name="Amirebrahimi M."/>
            <person name="Yan J."/>
            <person name="Adam C."/>
            <person name="Keymanesh K."/>
            <person name="Ng V."/>
            <person name="Louie K."/>
            <person name="Northen T."/>
            <person name="Drula E."/>
            <person name="Henrissat B."/>
            <person name="Hsieh H.M."/>
            <person name="Youens-Clark K."/>
            <person name="Lutzoni F."/>
            <person name="Miadlikowska J."/>
            <person name="Eastwood D.C."/>
            <person name="Hamelin R.C."/>
            <person name="Grigoriev I.V."/>
            <person name="U'Ren J.M."/>
        </authorList>
    </citation>
    <scope>NUCLEOTIDE SEQUENCE [LARGE SCALE GENOMIC DNA]</scope>
    <source>
        <strain evidence="1 2">ER1909</strain>
    </source>
</reference>
<gene>
    <name evidence="1" type="ORF">F4821DRAFT_277077</name>
</gene>
<comment type="caution">
    <text evidence="1">The sequence shown here is derived from an EMBL/GenBank/DDBJ whole genome shotgun (WGS) entry which is preliminary data.</text>
</comment>
<proteinExistence type="predicted"/>
<sequence length="693" mass="77905">MASESISVTDYISTVCSAIAAVLGLITVITVVVAARQLLTEHRAYASGLSEQALGPWHDKVRTRRLLGLQHEIRTPIITVPSLLKANWNPQFVFPGAPASTPQDGKTDPEKALAKASWVNFLTAIGVKLDDQNIYQMSAQPNLVNGIVPMRWEGKSLVAICSLLGFQSSKKRLSFKEPIKLPMQWTGPLGWLQFREGPDGCIVEYRRRAFIADQINPEVHSFYKPVPQQTDDHGFVARLWRSINGMIIGDKKALYLGGTDERSESRAKRRRAGENLEKTGSDGSRLDFDVLMKGKTGALTERRDLSTASTAVATPQTLATPLIPEAGVKKREDDDLFEDLMKTPSKDDVMKKLRTPQNPKGKDELDLETELDAELGGLRDMLRRMREKRLGKMEVFVPCEGLLSVVVQGELANSRGLSIRDCAEYSRAYVDYNDVDQNITPYCLGDLFMDEDLLRLMKQAVGFIKPDGFYFTPTKWLASDVGEVYRHVNRVCENPKNEEAIFPKLKLEDWPRDCKDREYLHHTMVLCNNLQHIRLHGRAYFTIGDMVVIGKASRGLPKVDDLVWSMLISPDLFNDLNRAFNRSIEKFKARGGWDFLNANVRCSKGILKCTDLMKSCEVSRDDDIKYATAASTPPAKTDPMEYIVPLCSDGTFRGSQVLASFLDVLVTHFWVEKSWITDVESYDHAIPQTITMC</sequence>
<protein>
    <submittedName>
        <fullName evidence="1">Uncharacterized protein</fullName>
    </submittedName>
</protein>
<evidence type="ECO:0000313" key="2">
    <source>
        <dbReference type="Proteomes" id="UP001497680"/>
    </source>
</evidence>
<name>A0ACC0D787_9PEZI</name>
<keyword evidence="2" id="KW-1185">Reference proteome</keyword>
<dbReference type="EMBL" id="MU394300">
    <property type="protein sequence ID" value="KAI6088594.1"/>
    <property type="molecule type" value="Genomic_DNA"/>
</dbReference>
<accession>A0ACC0D787</accession>
<organism evidence="1 2">
    <name type="scientific">Hypoxylon rubiginosum</name>
    <dbReference type="NCBI Taxonomy" id="110542"/>
    <lineage>
        <taxon>Eukaryota</taxon>
        <taxon>Fungi</taxon>
        <taxon>Dikarya</taxon>
        <taxon>Ascomycota</taxon>
        <taxon>Pezizomycotina</taxon>
        <taxon>Sordariomycetes</taxon>
        <taxon>Xylariomycetidae</taxon>
        <taxon>Xylariales</taxon>
        <taxon>Hypoxylaceae</taxon>
        <taxon>Hypoxylon</taxon>
    </lineage>
</organism>